<reference evidence="2 3" key="1">
    <citation type="submission" date="2020-02" db="EMBL/GenBank/DDBJ databases">
        <title>Draft genome sequence of Haematococcus lacustris strain NIES-144.</title>
        <authorList>
            <person name="Morimoto D."/>
            <person name="Nakagawa S."/>
            <person name="Yoshida T."/>
            <person name="Sawayama S."/>
        </authorList>
    </citation>
    <scope>NUCLEOTIDE SEQUENCE [LARGE SCALE GENOMIC DNA]</scope>
    <source>
        <strain evidence="2 3">NIES-144</strain>
    </source>
</reference>
<name>A0A699YFZ1_HAELA</name>
<evidence type="ECO:0000313" key="2">
    <source>
        <dbReference type="EMBL" id="GFH09100.1"/>
    </source>
</evidence>
<dbReference type="InterPro" id="IPR056011">
    <property type="entry name" value="DUF7589"/>
</dbReference>
<protein>
    <recommendedName>
        <fullName evidence="1">DUF7589 domain-containing protein</fullName>
    </recommendedName>
</protein>
<sequence length="101" mass="10912">MNLAGTAQLLHDAQAVAGAAEAALAETGPHPPVRLKGRGWEGQPVLRIAKDKLRYGVVVSTEAQGSRLLVAVKPGPTSLLYPTRVNDYAFYRALVEYVERK</sequence>
<gene>
    <name evidence="2" type="ORF">HaLaN_04183</name>
</gene>
<proteinExistence type="predicted"/>
<dbReference type="AlphaFoldDB" id="A0A699YFZ1"/>
<dbReference type="Proteomes" id="UP000485058">
    <property type="component" value="Unassembled WGS sequence"/>
</dbReference>
<feature type="non-terminal residue" evidence="2">
    <location>
        <position position="101"/>
    </location>
</feature>
<dbReference type="Pfam" id="PF24500">
    <property type="entry name" value="DUF7589"/>
    <property type="match status" value="1"/>
</dbReference>
<evidence type="ECO:0000259" key="1">
    <source>
        <dbReference type="Pfam" id="PF24500"/>
    </source>
</evidence>
<comment type="caution">
    <text evidence="2">The sequence shown here is derived from an EMBL/GenBank/DDBJ whole genome shotgun (WGS) entry which is preliminary data.</text>
</comment>
<feature type="domain" description="DUF7589" evidence="1">
    <location>
        <begin position="41"/>
        <end position="73"/>
    </location>
</feature>
<dbReference type="EMBL" id="BLLF01000209">
    <property type="protein sequence ID" value="GFH09100.1"/>
    <property type="molecule type" value="Genomic_DNA"/>
</dbReference>
<organism evidence="2 3">
    <name type="scientific">Haematococcus lacustris</name>
    <name type="common">Green alga</name>
    <name type="synonym">Haematococcus pluvialis</name>
    <dbReference type="NCBI Taxonomy" id="44745"/>
    <lineage>
        <taxon>Eukaryota</taxon>
        <taxon>Viridiplantae</taxon>
        <taxon>Chlorophyta</taxon>
        <taxon>core chlorophytes</taxon>
        <taxon>Chlorophyceae</taxon>
        <taxon>CS clade</taxon>
        <taxon>Chlamydomonadales</taxon>
        <taxon>Haematococcaceae</taxon>
        <taxon>Haematococcus</taxon>
    </lineage>
</organism>
<accession>A0A699YFZ1</accession>
<keyword evidence="3" id="KW-1185">Reference proteome</keyword>
<evidence type="ECO:0000313" key="3">
    <source>
        <dbReference type="Proteomes" id="UP000485058"/>
    </source>
</evidence>